<dbReference type="Proteomes" id="UP000813824">
    <property type="component" value="Unassembled WGS sequence"/>
</dbReference>
<name>A0A8K0UNP8_9AGAR</name>
<dbReference type="AlphaFoldDB" id="A0A8K0UNP8"/>
<gene>
    <name evidence="2" type="ORF">BXZ70DRAFT_1077775</name>
</gene>
<proteinExistence type="predicted"/>
<dbReference type="EMBL" id="JAEVFJ010000016">
    <property type="protein sequence ID" value="KAH8100246.1"/>
    <property type="molecule type" value="Genomic_DNA"/>
</dbReference>
<evidence type="ECO:0000313" key="2">
    <source>
        <dbReference type="EMBL" id="KAH8100246.1"/>
    </source>
</evidence>
<sequence>MAAIHLGPVDNSTRRRAPFHALPWFQQIRALWVEHRKSYLPGRCLTKWLVLSLEHNRTKPREIRCYSCAAQSSSIKRFEEQPLKISGISSAGKYNIKHVISGSRALSVSPAGKFVFSGPGKHKLSAHRSPALSVSLNSDISSKVKIELYFVLSGAGKFKLLLVFTVGHPLLVKGNNHLFSVVNRLIGRLRSKNKKKKRKKGGTAKKPHYNSFVTFYSTQIGQRDFSEKREEKRKHSFPSGIGKMCERERGGGEGINIYCRSGGIGGLLRLHVGCGGWQKQKEHPRLTEKREKDDDDDGTEGGMGEKEKSRPSMGWGVGEKKFGLTTTYD</sequence>
<accession>A0A8K0UNP8</accession>
<feature type="compositionally biased region" description="Basic and acidic residues" evidence="1">
    <location>
        <begin position="279"/>
        <end position="292"/>
    </location>
</feature>
<evidence type="ECO:0000313" key="3">
    <source>
        <dbReference type="Proteomes" id="UP000813824"/>
    </source>
</evidence>
<organism evidence="2 3">
    <name type="scientific">Cristinia sonorae</name>
    <dbReference type="NCBI Taxonomy" id="1940300"/>
    <lineage>
        <taxon>Eukaryota</taxon>
        <taxon>Fungi</taxon>
        <taxon>Dikarya</taxon>
        <taxon>Basidiomycota</taxon>
        <taxon>Agaricomycotina</taxon>
        <taxon>Agaricomycetes</taxon>
        <taxon>Agaricomycetidae</taxon>
        <taxon>Agaricales</taxon>
        <taxon>Pleurotineae</taxon>
        <taxon>Stephanosporaceae</taxon>
        <taxon>Cristinia</taxon>
    </lineage>
</organism>
<feature type="region of interest" description="Disordered" evidence="1">
    <location>
        <begin position="224"/>
        <end position="245"/>
    </location>
</feature>
<protein>
    <submittedName>
        <fullName evidence="2">Uncharacterized protein</fullName>
    </submittedName>
</protein>
<reference evidence="2" key="1">
    <citation type="journal article" date="2021" name="New Phytol.">
        <title>Evolutionary innovations through gain and loss of genes in the ectomycorrhizal Boletales.</title>
        <authorList>
            <person name="Wu G."/>
            <person name="Miyauchi S."/>
            <person name="Morin E."/>
            <person name="Kuo A."/>
            <person name="Drula E."/>
            <person name="Varga T."/>
            <person name="Kohler A."/>
            <person name="Feng B."/>
            <person name="Cao Y."/>
            <person name="Lipzen A."/>
            <person name="Daum C."/>
            <person name="Hundley H."/>
            <person name="Pangilinan J."/>
            <person name="Johnson J."/>
            <person name="Barry K."/>
            <person name="LaButti K."/>
            <person name="Ng V."/>
            <person name="Ahrendt S."/>
            <person name="Min B."/>
            <person name="Choi I.G."/>
            <person name="Park H."/>
            <person name="Plett J.M."/>
            <person name="Magnuson J."/>
            <person name="Spatafora J.W."/>
            <person name="Nagy L.G."/>
            <person name="Henrissat B."/>
            <person name="Grigoriev I.V."/>
            <person name="Yang Z.L."/>
            <person name="Xu J."/>
            <person name="Martin F.M."/>
        </authorList>
    </citation>
    <scope>NUCLEOTIDE SEQUENCE</scope>
    <source>
        <strain evidence="2">KKN 215</strain>
    </source>
</reference>
<comment type="caution">
    <text evidence="2">The sequence shown here is derived from an EMBL/GenBank/DDBJ whole genome shotgun (WGS) entry which is preliminary data.</text>
</comment>
<keyword evidence="3" id="KW-1185">Reference proteome</keyword>
<feature type="region of interest" description="Disordered" evidence="1">
    <location>
        <begin position="278"/>
        <end position="329"/>
    </location>
</feature>
<evidence type="ECO:0000256" key="1">
    <source>
        <dbReference type="SAM" id="MobiDB-lite"/>
    </source>
</evidence>